<dbReference type="Gene3D" id="2.60.40.1120">
    <property type="entry name" value="Carboxypeptidase-like, regulatory domain"/>
    <property type="match status" value="1"/>
</dbReference>
<evidence type="ECO:0000256" key="3">
    <source>
        <dbReference type="SAM" id="Phobius"/>
    </source>
</evidence>
<keyword evidence="4" id="KW-0121">Carboxypeptidase</keyword>
<gene>
    <name evidence="4" type="ORF">O1R50_03935</name>
</gene>
<reference evidence="4" key="1">
    <citation type="submission" date="2022-12" db="EMBL/GenBank/DDBJ databases">
        <title>Gycomyces niveus sp.nov.,a novel actinomycete isolated from soil in Shouguan.</title>
        <authorList>
            <person name="Yang X."/>
        </authorList>
    </citation>
    <scope>NUCLEOTIDE SEQUENCE</scope>
    <source>
        <strain evidence="4">NEAU-A15</strain>
    </source>
</reference>
<evidence type="ECO:0000313" key="5">
    <source>
        <dbReference type="Proteomes" id="UP001146067"/>
    </source>
</evidence>
<keyword evidence="1" id="KW-0732">Signal</keyword>
<feature type="compositionally biased region" description="Low complexity" evidence="2">
    <location>
        <begin position="603"/>
        <end position="620"/>
    </location>
</feature>
<keyword evidence="4" id="KW-0378">Hydrolase</keyword>
<evidence type="ECO:0000313" key="4">
    <source>
        <dbReference type="EMBL" id="MDA1358757.1"/>
    </source>
</evidence>
<dbReference type="EMBL" id="JAPZVP010000002">
    <property type="protein sequence ID" value="MDA1358757.1"/>
    <property type="molecule type" value="Genomic_DNA"/>
</dbReference>
<evidence type="ECO:0000256" key="1">
    <source>
        <dbReference type="ARBA" id="ARBA00022729"/>
    </source>
</evidence>
<organism evidence="4 5">
    <name type="scientific">Glycomyces luteolus</name>
    <dbReference type="NCBI Taxonomy" id="2670330"/>
    <lineage>
        <taxon>Bacteria</taxon>
        <taxon>Bacillati</taxon>
        <taxon>Actinomycetota</taxon>
        <taxon>Actinomycetes</taxon>
        <taxon>Glycomycetales</taxon>
        <taxon>Glycomycetaceae</taxon>
        <taxon>Glycomyces</taxon>
    </lineage>
</organism>
<dbReference type="PANTHER" id="PTHR23303">
    <property type="entry name" value="CARBOXYPEPTIDASE REGULATORY REGION-CONTAINING"/>
    <property type="match status" value="1"/>
</dbReference>
<dbReference type="AlphaFoldDB" id="A0A9X3P860"/>
<dbReference type="Proteomes" id="UP001146067">
    <property type="component" value="Unassembled WGS sequence"/>
</dbReference>
<accession>A0A9X3P860</accession>
<protein>
    <submittedName>
        <fullName evidence="4">Carboxypeptidase-like regulatory domain-containing protein</fullName>
    </submittedName>
</protein>
<dbReference type="InterPro" id="IPR051417">
    <property type="entry name" value="SDr/BOS_complex"/>
</dbReference>
<keyword evidence="3" id="KW-1133">Transmembrane helix</keyword>
<dbReference type="Gene3D" id="2.60.40.10">
    <property type="entry name" value="Immunoglobulins"/>
    <property type="match status" value="3"/>
</dbReference>
<keyword evidence="4" id="KW-0645">Protease</keyword>
<feature type="region of interest" description="Disordered" evidence="2">
    <location>
        <begin position="600"/>
        <end position="637"/>
    </location>
</feature>
<feature type="transmembrane region" description="Helical" evidence="3">
    <location>
        <begin position="647"/>
        <end position="666"/>
    </location>
</feature>
<sequence length="675" mass="68481">MHAARSSTRASIFLLCALLALVSSGLVLDRSARAQATGSWGEWGPFEGVAGDYRTTMTFPSGPMISADVTSNSRGGEVGVISGQSTWLSEGTPIGAKYGTSQNQPYLNLRPKADRADSPSYTHYAFDLPVPPGGWAFALGDIDADQVRVIAKGPDGTTLTAAELGFQGAFNYCGDLSPGGPSCPGEDTDQPTWDAGAQTLVGNDAAADTDGASGWFEPTVPVKSLTFVFTRRAGFPLFQTWFASLGCDITGTVTDSGAPSAGTTVNLIDSSGSVAESATTGADGSYSFPDYMIGGGYTVEVIAPDGKIADGDKRQPVDLSTCPAASVDFQLRDIVPTSVSGNVSTAEGQNLGGVPVTVALDGGTTRTTVTDSGGDYLFDGVPAGDHVITIDEPAGYDYAGADQRDITVAPAQTTPITGQDFVLTAQARLLGLAISCDEPLPSVTVTLTRPGGATESTVTGADGGYAFAGLPAGLYTVEVDVPEGHSAKIPTTKTVRVVDTDVSGIHFYYSEPAAVTGTVTGPDGAPMGGVAMTVTPEGGSPEQATTEVDGTYRVGNLTSGSHTVAISAPGGYEVDGEDEKTVANSNTCGDAVADFALFESAEPDGPGDPATDPGDPSGGPNAVAGEEEPSAVADGDDLPRTGLSVRLALMSALFLLAAGAVAIAAARAEASDLML</sequence>
<dbReference type="GO" id="GO:0004180">
    <property type="term" value="F:carboxypeptidase activity"/>
    <property type="evidence" value="ECO:0007669"/>
    <property type="project" value="UniProtKB-KW"/>
</dbReference>
<keyword evidence="3" id="KW-0472">Membrane</keyword>
<dbReference type="RefSeq" id="WP_270108563.1">
    <property type="nucleotide sequence ID" value="NZ_JAPZVP010000002.1"/>
</dbReference>
<evidence type="ECO:0000256" key="2">
    <source>
        <dbReference type="SAM" id="MobiDB-lite"/>
    </source>
</evidence>
<dbReference type="Pfam" id="PF13620">
    <property type="entry name" value="CarboxypepD_reg"/>
    <property type="match status" value="4"/>
</dbReference>
<comment type="caution">
    <text evidence="4">The sequence shown here is derived from an EMBL/GenBank/DDBJ whole genome shotgun (WGS) entry which is preliminary data.</text>
</comment>
<name>A0A9X3P860_9ACTN</name>
<keyword evidence="3" id="KW-0812">Transmembrane</keyword>
<keyword evidence="5" id="KW-1185">Reference proteome</keyword>
<proteinExistence type="predicted"/>
<dbReference type="SUPFAM" id="SSF49478">
    <property type="entry name" value="Cna protein B-type domain"/>
    <property type="match status" value="4"/>
</dbReference>
<dbReference type="GO" id="GO:0005975">
    <property type="term" value="P:carbohydrate metabolic process"/>
    <property type="evidence" value="ECO:0007669"/>
    <property type="project" value="UniProtKB-ARBA"/>
</dbReference>
<dbReference type="InterPro" id="IPR013783">
    <property type="entry name" value="Ig-like_fold"/>
</dbReference>